<organism evidence="3 4">
    <name type="scientific">Streptomyces rishiriensis</name>
    <dbReference type="NCBI Taxonomy" id="68264"/>
    <lineage>
        <taxon>Bacteria</taxon>
        <taxon>Bacillati</taxon>
        <taxon>Actinomycetota</taxon>
        <taxon>Actinomycetes</taxon>
        <taxon>Kitasatosporales</taxon>
        <taxon>Streptomycetaceae</taxon>
        <taxon>Streptomyces</taxon>
    </lineage>
</organism>
<keyword evidence="4" id="KW-1185">Reference proteome</keyword>
<feature type="compositionally biased region" description="Low complexity" evidence="1">
    <location>
        <begin position="662"/>
        <end position="675"/>
    </location>
</feature>
<comment type="caution">
    <text evidence="3">The sequence shown here is derived from an EMBL/GenBank/DDBJ whole genome shotgun (WGS) entry which is preliminary data.</text>
</comment>
<protein>
    <submittedName>
        <fullName evidence="3">Uncharacterized protein</fullName>
    </submittedName>
</protein>
<reference evidence="3 4" key="1">
    <citation type="submission" date="2023-07" db="EMBL/GenBank/DDBJ databases">
        <title>Comparative genomics of wheat-associated soil bacteria to identify genetic determinants of phenazine resistance.</title>
        <authorList>
            <person name="Mouncey N."/>
        </authorList>
    </citation>
    <scope>NUCLEOTIDE SEQUENCE [LARGE SCALE GENOMIC DNA]</scope>
    <source>
        <strain evidence="3 4">B2I6</strain>
    </source>
</reference>
<evidence type="ECO:0000313" key="3">
    <source>
        <dbReference type="EMBL" id="MDQ0577931.1"/>
    </source>
</evidence>
<dbReference type="EMBL" id="JAUSWV010000001">
    <property type="protein sequence ID" value="MDQ0577931.1"/>
    <property type="molecule type" value="Genomic_DNA"/>
</dbReference>
<feature type="region of interest" description="Disordered" evidence="1">
    <location>
        <begin position="656"/>
        <end position="675"/>
    </location>
</feature>
<proteinExistence type="predicted"/>
<evidence type="ECO:0000256" key="2">
    <source>
        <dbReference type="SAM" id="Phobius"/>
    </source>
</evidence>
<dbReference type="RefSeq" id="WP_307160656.1">
    <property type="nucleotide sequence ID" value="NZ_JAUSWV010000001.1"/>
</dbReference>
<evidence type="ECO:0000256" key="1">
    <source>
        <dbReference type="SAM" id="MobiDB-lite"/>
    </source>
</evidence>
<dbReference type="Proteomes" id="UP001230654">
    <property type="component" value="Unassembled WGS sequence"/>
</dbReference>
<accession>A0ABU0NFS5</accession>
<keyword evidence="2" id="KW-0472">Membrane</keyword>
<name>A0ABU0NFS5_STRRH</name>
<keyword evidence="2" id="KW-0812">Transmembrane</keyword>
<feature type="transmembrane region" description="Helical" evidence="2">
    <location>
        <begin position="564"/>
        <end position="582"/>
    </location>
</feature>
<sequence length="675" mass="73452">MTQEPVAQEALARFARLPTDEARLIEALVVHRWFDPDVVAYTAADLGVEVAPERVTRSPFVALDRVRFGLPGGESRHRVRPVLATALHARMRDERPTVYRQAHRIAADYFHQRLDPLRTDRLTWYVHEIRHLTACRPEQATERLAAFAHDALIAGYAEAAGRAAAELKAASAEPDGRRLAGIVQVVAEILSGPSQVEHSTIAVLDDHLARYTTPSDPAAVRLVLLARDLVVYYTERPAPVTPLTALVVPDATAVVDPRGVPVLGGELRLLEDVTRPSRIITSRTQRVSLESSTLAHHQIMTKLATEDRPGRTMVLADLLPPGRGDRLDALRLSESGGRPVGVLGANATTRALAQGVHRLLGPGEDPAGRSSRAEVSRRLGALGWHSGTDELNDLLLRARQSDDVDDFLQRRIADVMRYTPVVAVLDVYPGLPSEVTYNYPESCTTRRISWGRVVVSLTLTLPWEVRNRLEFVTPSGLVAAGAEGRSESELVPVHREGESSAVQRFDVRAARPEDGGEDDGMVRIEVDLGYRLPDHEFRDVRITAALGILAAAFALFLTLASTQLLSVIGTILASLGVLVDVTRDRTHPDDHEPLHVHAGKRLRRVRQVNAALAITAVTVPNAQNLLGGLIASGVALLFSLFTLVAVMATARAARRPLPPPGRAALPGRRPVGPMA</sequence>
<feature type="transmembrane region" description="Helical" evidence="2">
    <location>
        <begin position="625"/>
        <end position="648"/>
    </location>
</feature>
<evidence type="ECO:0000313" key="4">
    <source>
        <dbReference type="Proteomes" id="UP001230654"/>
    </source>
</evidence>
<feature type="transmembrane region" description="Helical" evidence="2">
    <location>
        <begin position="540"/>
        <end position="557"/>
    </location>
</feature>
<keyword evidence="2" id="KW-1133">Transmembrane helix</keyword>
<gene>
    <name evidence="3" type="ORF">QF030_000109</name>
</gene>